<dbReference type="EMBL" id="RZGY01000001">
    <property type="protein sequence ID" value="RUQ87393.1"/>
    <property type="molecule type" value="Genomic_DNA"/>
</dbReference>
<dbReference type="InterPro" id="IPR020476">
    <property type="entry name" value="Nudix_hydrolase"/>
</dbReference>
<dbReference type="AlphaFoldDB" id="A0A2P8GVQ8"/>
<dbReference type="PRINTS" id="PR00502">
    <property type="entry name" value="NUDIXFAMILY"/>
</dbReference>
<comment type="cofactor">
    <cofactor evidence="1">
        <name>Mg(2+)</name>
        <dbReference type="ChEBI" id="CHEBI:18420"/>
    </cofactor>
</comment>
<dbReference type="OrthoDB" id="4381340at2"/>
<dbReference type="GO" id="GO:0019693">
    <property type="term" value="P:ribose phosphate metabolic process"/>
    <property type="evidence" value="ECO:0007669"/>
    <property type="project" value="TreeGrafter"/>
</dbReference>
<dbReference type="PANTHER" id="PTHR11839:SF18">
    <property type="entry name" value="NUDIX HYDROLASE DOMAIN-CONTAINING PROTEIN"/>
    <property type="match status" value="1"/>
</dbReference>
<evidence type="ECO:0000259" key="5">
    <source>
        <dbReference type="PROSITE" id="PS51462"/>
    </source>
</evidence>
<evidence type="ECO:0000313" key="8">
    <source>
        <dbReference type="Proteomes" id="UP000241203"/>
    </source>
</evidence>
<dbReference type="PANTHER" id="PTHR11839">
    <property type="entry name" value="UDP/ADP-SUGAR PYROPHOSPHATASE"/>
    <property type="match status" value="1"/>
</dbReference>
<dbReference type="CDD" id="cd03424">
    <property type="entry name" value="NUDIX_ADPRase_Nudt5_UGPPase_Nudt14"/>
    <property type="match status" value="1"/>
</dbReference>
<dbReference type="InterPro" id="IPR015797">
    <property type="entry name" value="NUDIX_hydrolase-like_dom_sf"/>
</dbReference>
<keyword evidence="3 4" id="KW-0378">Hydrolase</keyword>
<dbReference type="Proteomes" id="UP000268291">
    <property type="component" value="Unassembled WGS sequence"/>
</dbReference>
<dbReference type="InterPro" id="IPR020084">
    <property type="entry name" value="NUDIX_hydrolase_CS"/>
</dbReference>
<sequence length="167" mass="17942">MNDTRTVHHNPWFSVTLREEAGQTWYRVDRADSAMIVGTTTEGDLLLIRGRRDTTGDHALLEFPCGAIEAGETPEDAAIRETLEETGYAAVRLRPLGEAVESPGIGAATCHVFRAEVAPSTVAALEPGEEWEVELLSRAGLAAAISRHKMRDAGSLAAVAFLLTGDD</sequence>
<proteinExistence type="inferred from homology"/>
<evidence type="ECO:0000313" key="6">
    <source>
        <dbReference type="EMBL" id="PSL38046.1"/>
    </source>
</evidence>
<evidence type="ECO:0000256" key="4">
    <source>
        <dbReference type="RuleBase" id="RU003476"/>
    </source>
</evidence>
<gene>
    <name evidence="6" type="ORF">CLV49_1658</name>
    <name evidence="7" type="ORF">ELQ93_10910</name>
</gene>
<feature type="domain" description="Nudix hydrolase" evidence="5">
    <location>
        <begin position="27"/>
        <end position="158"/>
    </location>
</feature>
<evidence type="ECO:0000313" key="7">
    <source>
        <dbReference type="EMBL" id="RUQ87393.1"/>
    </source>
</evidence>
<evidence type="ECO:0000256" key="3">
    <source>
        <dbReference type="ARBA" id="ARBA00022801"/>
    </source>
</evidence>
<dbReference type="GO" id="GO:0006753">
    <property type="term" value="P:nucleoside phosphate metabolic process"/>
    <property type="evidence" value="ECO:0007669"/>
    <property type="project" value="TreeGrafter"/>
</dbReference>
<keyword evidence="9" id="KW-1185">Reference proteome</keyword>
<reference evidence="6 8" key="1">
    <citation type="submission" date="2018-03" db="EMBL/GenBank/DDBJ databases">
        <title>Genomic Encyclopedia of Archaeal and Bacterial Type Strains, Phase II (KMG-II): from individual species to whole genera.</title>
        <authorList>
            <person name="Goeker M."/>
        </authorList>
    </citation>
    <scope>NUCLEOTIDE SEQUENCE [LARGE SCALE GENOMIC DNA]</scope>
    <source>
        <strain evidence="6 8">DSM 21548</strain>
    </source>
</reference>
<dbReference type="PROSITE" id="PS51462">
    <property type="entry name" value="NUDIX"/>
    <property type="match status" value="1"/>
</dbReference>
<dbReference type="SUPFAM" id="SSF55811">
    <property type="entry name" value="Nudix"/>
    <property type="match status" value="1"/>
</dbReference>
<evidence type="ECO:0000256" key="1">
    <source>
        <dbReference type="ARBA" id="ARBA00001946"/>
    </source>
</evidence>
<dbReference type="Gene3D" id="3.90.79.10">
    <property type="entry name" value="Nucleoside Triphosphate Pyrophosphohydrolase"/>
    <property type="match status" value="1"/>
</dbReference>
<dbReference type="GO" id="GO:0016462">
    <property type="term" value="F:pyrophosphatase activity"/>
    <property type="evidence" value="ECO:0007669"/>
    <property type="project" value="UniProtKB-ARBA"/>
</dbReference>
<reference evidence="7 9" key="2">
    <citation type="submission" date="2018-12" db="EMBL/GenBank/DDBJ databases">
        <authorList>
            <person name="hu s."/>
            <person name="Xu Y."/>
            <person name="Xu B."/>
            <person name="Li F."/>
        </authorList>
    </citation>
    <scope>NUCLEOTIDE SEQUENCE [LARGE SCALE GENOMIC DNA]</scope>
    <source>
        <strain evidence="7 9">KSW2-17</strain>
    </source>
</reference>
<dbReference type="RefSeq" id="WP_106563112.1">
    <property type="nucleotide sequence ID" value="NZ_PYAU01000001.1"/>
</dbReference>
<name>A0A2P8GVQ8_9MICO</name>
<accession>A0A2P8GVQ8</accession>
<dbReference type="Pfam" id="PF00293">
    <property type="entry name" value="NUDIX"/>
    <property type="match status" value="1"/>
</dbReference>
<protein>
    <submittedName>
        <fullName evidence="6">NUDIX domain-containing protein</fullName>
    </submittedName>
    <submittedName>
        <fullName evidence="7">NUDIX hydrolase</fullName>
    </submittedName>
</protein>
<dbReference type="PROSITE" id="PS00893">
    <property type="entry name" value="NUDIX_BOX"/>
    <property type="match status" value="1"/>
</dbReference>
<evidence type="ECO:0000313" key="9">
    <source>
        <dbReference type="Proteomes" id="UP000268291"/>
    </source>
</evidence>
<dbReference type="EMBL" id="PYAU01000001">
    <property type="protein sequence ID" value="PSL38046.1"/>
    <property type="molecule type" value="Genomic_DNA"/>
</dbReference>
<dbReference type="Proteomes" id="UP000241203">
    <property type="component" value="Unassembled WGS sequence"/>
</dbReference>
<comment type="similarity">
    <text evidence="2 4">Belongs to the Nudix hydrolase family.</text>
</comment>
<dbReference type="InterPro" id="IPR000086">
    <property type="entry name" value="NUDIX_hydrolase_dom"/>
</dbReference>
<organism evidence="6 8">
    <name type="scientific">Labedella gwakjiensis</name>
    <dbReference type="NCBI Taxonomy" id="390269"/>
    <lineage>
        <taxon>Bacteria</taxon>
        <taxon>Bacillati</taxon>
        <taxon>Actinomycetota</taxon>
        <taxon>Actinomycetes</taxon>
        <taxon>Micrococcales</taxon>
        <taxon>Microbacteriaceae</taxon>
        <taxon>Labedella</taxon>
    </lineage>
</organism>
<evidence type="ECO:0000256" key="2">
    <source>
        <dbReference type="ARBA" id="ARBA00005582"/>
    </source>
</evidence>
<comment type="caution">
    <text evidence="6">The sequence shown here is derived from an EMBL/GenBank/DDBJ whole genome shotgun (WGS) entry which is preliminary data.</text>
</comment>